<dbReference type="InterPro" id="IPR002881">
    <property type="entry name" value="DUF58"/>
</dbReference>
<comment type="caution">
    <text evidence="2">The sequence shown here is derived from an EMBL/GenBank/DDBJ whole genome shotgun (WGS) entry which is preliminary data.</text>
</comment>
<dbReference type="EMBL" id="JAEINH010000018">
    <property type="protein sequence ID" value="MBI9116166.1"/>
    <property type="molecule type" value="Genomic_DNA"/>
</dbReference>
<dbReference type="AlphaFoldDB" id="A0A934IE31"/>
<evidence type="ECO:0000313" key="2">
    <source>
        <dbReference type="EMBL" id="MBI9116166.1"/>
    </source>
</evidence>
<dbReference type="PANTHER" id="PTHR33608:SF14">
    <property type="entry name" value="POSSIBLE CONSERVED SECRETED PROTEIN"/>
    <property type="match status" value="1"/>
</dbReference>
<organism evidence="2 3">
    <name type="scientific">Sanguibacter suaedae</name>
    <dbReference type="NCBI Taxonomy" id="2795737"/>
    <lineage>
        <taxon>Bacteria</taxon>
        <taxon>Bacillati</taxon>
        <taxon>Actinomycetota</taxon>
        <taxon>Actinomycetes</taxon>
        <taxon>Micrococcales</taxon>
        <taxon>Sanguibacteraceae</taxon>
        <taxon>Sanguibacter</taxon>
    </lineage>
</organism>
<dbReference type="Proteomes" id="UP000602087">
    <property type="component" value="Unassembled WGS sequence"/>
</dbReference>
<gene>
    <name evidence="2" type="ORF">JAV76_14210</name>
</gene>
<evidence type="ECO:0000259" key="1">
    <source>
        <dbReference type="Pfam" id="PF01882"/>
    </source>
</evidence>
<dbReference type="Pfam" id="PF01882">
    <property type="entry name" value="DUF58"/>
    <property type="match status" value="1"/>
</dbReference>
<keyword evidence="3" id="KW-1185">Reference proteome</keyword>
<protein>
    <submittedName>
        <fullName evidence="2">DUF58 domain-containing protein</fullName>
    </submittedName>
</protein>
<dbReference type="PANTHER" id="PTHR33608">
    <property type="entry name" value="BLL2464 PROTEIN"/>
    <property type="match status" value="1"/>
</dbReference>
<name>A0A934IE31_9MICO</name>
<reference evidence="2" key="1">
    <citation type="submission" date="2020-12" db="EMBL/GenBank/DDBJ databases">
        <title>Sanguibacter suaedae sp. nov., isolated from Suaeda aralocaspica.</title>
        <authorList>
            <person name="Ma Q."/>
        </authorList>
    </citation>
    <scope>NUCLEOTIDE SEQUENCE</scope>
    <source>
        <strain evidence="2">YZGR15</strain>
    </source>
</reference>
<feature type="domain" description="DUF58" evidence="1">
    <location>
        <begin position="201"/>
        <end position="369"/>
    </location>
</feature>
<dbReference type="RefSeq" id="WP_198734735.1">
    <property type="nucleotide sequence ID" value="NZ_JAEINH010000018.1"/>
</dbReference>
<accession>A0A934IE31</accession>
<sequence>MTTPTPTPTRWARDHTHTITTLLGTALAAAGLLLGRPHLVALATPLLLTVVWSTWNRPARPTVAGTTASDTAVRTDELATTLTVTAPAGAPLVHVRTATPGARRTDTLLAVHGTRHIPVSVPSVRTGTRELFTTDLVTSTTDGAWHHGPQRLDPDHVLVLPRTTPLEQTPVSTRLRGLTGPHTSRRLGDGTELRDIAPLLPGDPVRRVDWRVTARRSPTLDTLYARRNQAPAEASVVLVIDSRDDVGPEISTWGAYRDTRPDRQTSLDIAREAAATIARTVLAGGDRVGLDDLGRLHTPVPLAAGTRHLHRIHHALALARPHGAPRTRTRPPQVPTGALVYVFSTFLDDTAPQAALHWAAGGHQVIAVDTLPVEDTWGLSTREHHAWRLTAIQRHDRLHTLRAAGLAVVRWTDPSTAQDLHAGTRERHHA</sequence>
<proteinExistence type="predicted"/>
<evidence type="ECO:0000313" key="3">
    <source>
        <dbReference type="Proteomes" id="UP000602087"/>
    </source>
</evidence>